<evidence type="ECO:0000313" key="3">
    <source>
        <dbReference type="Proteomes" id="UP000275078"/>
    </source>
</evidence>
<reference evidence="2 3" key="1">
    <citation type="journal article" date="2018" name="Nat. Ecol. Evol.">
        <title>Pezizomycetes genomes reveal the molecular basis of ectomycorrhizal truffle lifestyle.</title>
        <authorList>
            <person name="Murat C."/>
            <person name="Payen T."/>
            <person name="Noel B."/>
            <person name="Kuo A."/>
            <person name="Morin E."/>
            <person name="Chen J."/>
            <person name="Kohler A."/>
            <person name="Krizsan K."/>
            <person name="Balestrini R."/>
            <person name="Da Silva C."/>
            <person name="Montanini B."/>
            <person name="Hainaut M."/>
            <person name="Levati E."/>
            <person name="Barry K.W."/>
            <person name="Belfiori B."/>
            <person name="Cichocki N."/>
            <person name="Clum A."/>
            <person name="Dockter R.B."/>
            <person name="Fauchery L."/>
            <person name="Guy J."/>
            <person name="Iotti M."/>
            <person name="Le Tacon F."/>
            <person name="Lindquist E.A."/>
            <person name="Lipzen A."/>
            <person name="Malagnac F."/>
            <person name="Mello A."/>
            <person name="Molinier V."/>
            <person name="Miyauchi S."/>
            <person name="Poulain J."/>
            <person name="Riccioni C."/>
            <person name="Rubini A."/>
            <person name="Sitrit Y."/>
            <person name="Splivallo R."/>
            <person name="Traeger S."/>
            <person name="Wang M."/>
            <person name="Zifcakova L."/>
            <person name="Wipf D."/>
            <person name="Zambonelli A."/>
            <person name="Paolocci F."/>
            <person name="Nowrousian M."/>
            <person name="Ottonello S."/>
            <person name="Baldrian P."/>
            <person name="Spatafora J.W."/>
            <person name="Henrissat B."/>
            <person name="Nagy L.G."/>
            <person name="Aury J.M."/>
            <person name="Wincker P."/>
            <person name="Grigoriev I.V."/>
            <person name="Bonfante P."/>
            <person name="Martin F.M."/>
        </authorList>
    </citation>
    <scope>NUCLEOTIDE SEQUENCE [LARGE SCALE GENOMIC DNA]</scope>
    <source>
        <strain evidence="2 3">RN42</strain>
    </source>
</reference>
<dbReference type="EMBL" id="ML119942">
    <property type="protein sequence ID" value="RPA71332.1"/>
    <property type="molecule type" value="Genomic_DNA"/>
</dbReference>
<proteinExistence type="predicted"/>
<organism evidence="2 3">
    <name type="scientific">Ascobolus immersus RN42</name>
    <dbReference type="NCBI Taxonomy" id="1160509"/>
    <lineage>
        <taxon>Eukaryota</taxon>
        <taxon>Fungi</taxon>
        <taxon>Dikarya</taxon>
        <taxon>Ascomycota</taxon>
        <taxon>Pezizomycotina</taxon>
        <taxon>Pezizomycetes</taxon>
        <taxon>Pezizales</taxon>
        <taxon>Ascobolaceae</taxon>
        <taxon>Ascobolus</taxon>
    </lineage>
</organism>
<feature type="region of interest" description="Disordered" evidence="1">
    <location>
        <begin position="1"/>
        <end position="37"/>
    </location>
</feature>
<dbReference type="Proteomes" id="UP000275078">
    <property type="component" value="Unassembled WGS sequence"/>
</dbReference>
<name>A0A3N4H9J6_ASCIM</name>
<dbReference type="AlphaFoldDB" id="A0A3N4H9J6"/>
<feature type="compositionally biased region" description="Polar residues" evidence="1">
    <location>
        <begin position="1"/>
        <end position="17"/>
    </location>
</feature>
<evidence type="ECO:0000313" key="2">
    <source>
        <dbReference type="EMBL" id="RPA71332.1"/>
    </source>
</evidence>
<protein>
    <submittedName>
        <fullName evidence="2">Uncharacterized protein</fullName>
    </submittedName>
</protein>
<keyword evidence="3" id="KW-1185">Reference proteome</keyword>
<evidence type="ECO:0000256" key="1">
    <source>
        <dbReference type="SAM" id="MobiDB-lite"/>
    </source>
</evidence>
<accession>A0A3N4H9J6</accession>
<gene>
    <name evidence="2" type="ORF">BJ508DRAFT_315712</name>
</gene>
<sequence>MLKNQFQISTRKSTVTGKPSKKKARRGAQSSALVESSSDKEGTLGTALAEARANIFSLQDEVKLLKVRDNMFPGFLMKLYQLKNSVNGLEARASYLIKNLIIKVDIMPTKVYIGDAEAETEEVPIEEKKELVVADLPPNKNDVEKVDSV</sequence>